<keyword evidence="1" id="KW-0863">Zinc-finger</keyword>
<keyword evidence="5" id="KW-1185">Reference proteome</keyword>
<evidence type="ECO:0000259" key="3">
    <source>
        <dbReference type="PROSITE" id="PS50158"/>
    </source>
</evidence>
<gene>
    <name evidence="4" type="ORF">PVAP13_9KG122070</name>
</gene>
<protein>
    <recommendedName>
        <fullName evidence="3">CCHC-type domain-containing protein</fullName>
    </recommendedName>
</protein>
<sequence length="115" mass="12802">MNGLDKILSELHGMLKTPKESIKKNPNHVMMIQKGNKKRKRWTPPNPKGKGKEKSSGGESSGSKLKPAPKAKSGPTSEDECFHCHEKGHWSRNCKKYLEEKKKKKGSETSTSGSK</sequence>
<dbReference type="GO" id="GO:0003676">
    <property type="term" value="F:nucleic acid binding"/>
    <property type="evidence" value="ECO:0007669"/>
    <property type="project" value="InterPro"/>
</dbReference>
<feature type="domain" description="CCHC-type" evidence="3">
    <location>
        <begin position="81"/>
        <end position="96"/>
    </location>
</feature>
<dbReference type="InterPro" id="IPR001878">
    <property type="entry name" value="Znf_CCHC"/>
</dbReference>
<dbReference type="Gene3D" id="4.10.60.10">
    <property type="entry name" value="Zinc finger, CCHC-type"/>
    <property type="match status" value="1"/>
</dbReference>
<evidence type="ECO:0000313" key="5">
    <source>
        <dbReference type="Proteomes" id="UP000823388"/>
    </source>
</evidence>
<keyword evidence="1" id="KW-0479">Metal-binding</keyword>
<feature type="region of interest" description="Disordered" evidence="2">
    <location>
        <begin position="16"/>
        <end position="85"/>
    </location>
</feature>
<dbReference type="PROSITE" id="PS50158">
    <property type="entry name" value="ZF_CCHC"/>
    <property type="match status" value="1"/>
</dbReference>
<dbReference type="Proteomes" id="UP000823388">
    <property type="component" value="Chromosome 9K"/>
</dbReference>
<proteinExistence type="predicted"/>
<name>A0A8T0NCN6_PANVG</name>
<accession>A0A8T0NCN6</accession>
<comment type="caution">
    <text evidence="4">The sequence shown here is derived from an EMBL/GenBank/DDBJ whole genome shotgun (WGS) entry which is preliminary data.</text>
</comment>
<dbReference type="GO" id="GO:0008270">
    <property type="term" value="F:zinc ion binding"/>
    <property type="evidence" value="ECO:0007669"/>
    <property type="project" value="UniProtKB-KW"/>
</dbReference>
<evidence type="ECO:0000256" key="1">
    <source>
        <dbReference type="PROSITE-ProRule" id="PRU00047"/>
    </source>
</evidence>
<evidence type="ECO:0000256" key="2">
    <source>
        <dbReference type="SAM" id="MobiDB-lite"/>
    </source>
</evidence>
<dbReference type="AlphaFoldDB" id="A0A8T0NCN6"/>
<keyword evidence="1" id="KW-0862">Zinc</keyword>
<dbReference type="SUPFAM" id="SSF57756">
    <property type="entry name" value="Retrovirus zinc finger-like domains"/>
    <property type="match status" value="1"/>
</dbReference>
<organism evidence="4 5">
    <name type="scientific">Panicum virgatum</name>
    <name type="common">Blackwell switchgrass</name>
    <dbReference type="NCBI Taxonomy" id="38727"/>
    <lineage>
        <taxon>Eukaryota</taxon>
        <taxon>Viridiplantae</taxon>
        <taxon>Streptophyta</taxon>
        <taxon>Embryophyta</taxon>
        <taxon>Tracheophyta</taxon>
        <taxon>Spermatophyta</taxon>
        <taxon>Magnoliopsida</taxon>
        <taxon>Liliopsida</taxon>
        <taxon>Poales</taxon>
        <taxon>Poaceae</taxon>
        <taxon>PACMAD clade</taxon>
        <taxon>Panicoideae</taxon>
        <taxon>Panicodae</taxon>
        <taxon>Paniceae</taxon>
        <taxon>Panicinae</taxon>
        <taxon>Panicum</taxon>
        <taxon>Panicum sect. Hiantes</taxon>
    </lineage>
</organism>
<dbReference type="EMBL" id="CM029053">
    <property type="protein sequence ID" value="KAG2547751.1"/>
    <property type="molecule type" value="Genomic_DNA"/>
</dbReference>
<evidence type="ECO:0000313" key="4">
    <source>
        <dbReference type="EMBL" id="KAG2547751.1"/>
    </source>
</evidence>
<reference evidence="4" key="1">
    <citation type="submission" date="2020-05" db="EMBL/GenBank/DDBJ databases">
        <title>WGS assembly of Panicum virgatum.</title>
        <authorList>
            <person name="Lovell J.T."/>
            <person name="Jenkins J."/>
            <person name="Shu S."/>
            <person name="Juenger T.E."/>
            <person name="Schmutz J."/>
        </authorList>
    </citation>
    <scope>NUCLEOTIDE SEQUENCE</scope>
    <source>
        <strain evidence="4">AP13</strain>
    </source>
</reference>
<dbReference type="InterPro" id="IPR036875">
    <property type="entry name" value="Znf_CCHC_sf"/>
</dbReference>